<evidence type="ECO:0000256" key="1">
    <source>
        <dbReference type="SAM" id="Phobius"/>
    </source>
</evidence>
<sequence length="169" mass="18546">MNFKAIVAGAIIFLIGLSAYLTIPLYYPNYSAINQVYKENEATATVPPTSTQIVKTIEITPTNNSVIFFVNDSNFNVTIMNATNEHVLGNQQGEIGLVLSPGKYLLGIVNPKNVTQTVTYSYGVFPSNYINGFYYGLSVYETVLEIVTLAGAAIAFIAFLQQVVSRRKK</sequence>
<keyword evidence="1" id="KW-1133">Transmembrane helix</keyword>
<gene>
    <name evidence="2" type="ORF">TQ35_000030</name>
</gene>
<organism evidence="2">
    <name type="scientific">Candidatus Aramenus sulfurataquae</name>
    <dbReference type="NCBI Taxonomy" id="1326980"/>
    <lineage>
        <taxon>Archaea</taxon>
        <taxon>Thermoproteota</taxon>
        <taxon>Thermoprotei</taxon>
        <taxon>Sulfolobales</taxon>
        <taxon>Sulfolobaceae</taxon>
        <taxon>Candidatus Aramenus</taxon>
    </lineage>
</organism>
<keyword evidence="1" id="KW-0472">Membrane</keyword>
<name>A0AAE3K0Q2_9CREN</name>
<protein>
    <submittedName>
        <fullName evidence="2">Uncharacterized protein</fullName>
    </submittedName>
</protein>
<comment type="caution">
    <text evidence="2">The sequence shown here is derived from an EMBL/GenBank/DDBJ whole genome shotgun (WGS) entry which is preliminary data.</text>
</comment>
<dbReference type="EMBL" id="JZWS02000001">
    <property type="protein sequence ID" value="MCL7342965.1"/>
    <property type="molecule type" value="Genomic_DNA"/>
</dbReference>
<keyword evidence="1" id="KW-0812">Transmembrane</keyword>
<reference evidence="2" key="1">
    <citation type="submission" date="2022-05" db="EMBL/GenBank/DDBJ databases">
        <title>Metagenome Sequencing of an Archaeal-Dominated Microbial Community from a Hot Spring at the Los Azufres Geothermal Field, Mexico.</title>
        <authorList>
            <person name="Marin-Paredes R."/>
            <person name="Martinez-Romero E."/>
            <person name="Servin-Garciduenas L.E."/>
        </authorList>
    </citation>
    <scope>NUCLEOTIDE SEQUENCE</scope>
    <source>
        <strain evidence="2">AZ1-454</strain>
    </source>
</reference>
<evidence type="ECO:0000313" key="2">
    <source>
        <dbReference type="EMBL" id="MCL7342965.1"/>
    </source>
</evidence>
<accession>A0AAE3K0Q2</accession>
<feature type="transmembrane region" description="Helical" evidence="1">
    <location>
        <begin position="7"/>
        <end position="27"/>
    </location>
</feature>
<dbReference type="AlphaFoldDB" id="A0AAE3K0Q2"/>
<feature type="transmembrane region" description="Helical" evidence="1">
    <location>
        <begin position="133"/>
        <end position="160"/>
    </location>
</feature>
<proteinExistence type="predicted"/>